<feature type="transmembrane region" description="Helical" evidence="2">
    <location>
        <begin position="352"/>
        <end position="375"/>
    </location>
</feature>
<reference evidence="5 6" key="1">
    <citation type="submission" date="2022-12" db="EMBL/GenBank/DDBJ databases">
        <title>Sphingomonas abieness sp. nov., an endophytic bacterium isolated from Abies koreana.</title>
        <authorList>
            <person name="Jiang L."/>
            <person name="Lee J."/>
        </authorList>
    </citation>
    <scope>NUCLEOTIDE SEQUENCE [LARGE SCALE GENOMIC DNA]</scope>
    <source>
        <strain evidence="6">PAMB 00755</strain>
    </source>
</reference>
<keyword evidence="6" id="KW-1185">Reference proteome</keyword>
<protein>
    <submittedName>
        <fullName evidence="5">DUF11 domain-containing protein</fullName>
    </submittedName>
</protein>
<evidence type="ECO:0000256" key="1">
    <source>
        <dbReference type="SAM" id="MobiDB-lite"/>
    </source>
</evidence>
<accession>A0ABY7NQB0</accession>
<dbReference type="Pfam" id="PF01345">
    <property type="entry name" value="DUF11"/>
    <property type="match status" value="1"/>
</dbReference>
<sequence length="376" mass="37601">MYNRRFKSILLSGLSASAAILMGSAGHAQTTSATGTAAGTIVNNTASVSYSVGGTPQTAQSNTATFVVDKKVNLTVAELGGTDTQTALGATDQVTTFTVTNLTNAIQDFRLTADQQSVSIPILGVDNFDVTNVRIFVDSNGNGVYDAGVDTRSYIDELAPDATATVFIVADVPNAPGENVAIVSLNAIAAAGGTSGSLGSDLVATSTLTPDSPTTVDIVFADGGGIGDLPRNGQARAFDAYQISTAAVTMTKSAVVISDPYDLAVNPKAIPGATIRYCMIVSNAGPGAATAVNVTDSLPANVTFVSGSLNVGGTGAGGVCGAGGTQEDDDAVGPDESDPNGGSFDGTTVRAMLPLLAAPVLGIPVPLAVTFLATIN</sequence>
<keyword evidence="2" id="KW-0472">Membrane</keyword>
<evidence type="ECO:0000259" key="4">
    <source>
        <dbReference type="Pfam" id="PF01345"/>
    </source>
</evidence>
<evidence type="ECO:0000256" key="2">
    <source>
        <dbReference type="SAM" id="Phobius"/>
    </source>
</evidence>
<dbReference type="NCBIfam" id="TIGR01451">
    <property type="entry name" value="B_ant_repeat"/>
    <property type="match status" value="1"/>
</dbReference>
<dbReference type="Proteomes" id="UP001210865">
    <property type="component" value="Chromosome"/>
</dbReference>
<dbReference type="RefSeq" id="WP_270077785.1">
    <property type="nucleotide sequence ID" value="NZ_CP115174.1"/>
</dbReference>
<evidence type="ECO:0000313" key="6">
    <source>
        <dbReference type="Proteomes" id="UP001210865"/>
    </source>
</evidence>
<name>A0ABY7NQB0_9SPHN</name>
<dbReference type="InterPro" id="IPR001434">
    <property type="entry name" value="OmcB-like_DUF11"/>
</dbReference>
<dbReference type="PANTHER" id="PTHR34819">
    <property type="entry name" value="LARGE CYSTEINE-RICH PERIPLASMIC PROTEIN OMCB"/>
    <property type="match status" value="1"/>
</dbReference>
<dbReference type="InterPro" id="IPR047589">
    <property type="entry name" value="DUF11_rpt"/>
</dbReference>
<gene>
    <name evidence="5" type="ORF">PBT88_03140</name>
</gene>
<keyword evidence="2" id="KW-0812">Transmembrane</keyword>
<proteinExistence type="predicted"/>
<feature type="signal peptide" evidence="3">
    <location>
        <begin position="1"/>
        <end position="28"/>
    </location>
</feature>
<evidence type="ECO:0000313" key="5">
    <source>
        <dbReference type="EMBL" id="WBO23150.1"/>
    </source>
</evidence>
<keyword evidence="2" id="KW-1133">Transmembrane helix</keyword>
<feature type="domain" description="DUF11" evidence="4">
    <location>
        <begin position="266"/>
        <end position="325"/>
    </location>
</feature>
<organism evidence="5 6">
    <name type="scientific">Sphingomonas abietis</name>
    <dbReference type="NCBI Taxonomy" id="3012344"/>
    <lineage>
        <taxon>Bacteria</taxon>
        <taxon>Pseudomonadati</taxon>
        <taxon>Pseudomonadota</taxon>
        <taxon>Alphaproteobacteria</taxon>
        <taxon>Sphingomonadales</taxon>
        <taxon>Sphingomonadaceae</taxon>
        <taxon>Sphingomonas</taxon>
    </lineage>
</organism>
<evidence type="ECO:0000256" key="3">
    <source>
        <dbReference type="SAM" id="SignalP"/>
    </source>
</evidence>
<dbReference type="InterPro" id="IPR051172">
    <property type="entry name" value="Chlamydia_OmcB"/>
</dbReference>
<feature type="compositionally biased region" description="Acidic residues" evidence="1">
    <location>
        <begin position="326"/>
        <end position="338"/>
    </location>
</feature>
<feature type="chain" id="PRO_5045819098" evidence="3">
    <location>
        <begin position="29"/>
        <end position="376"/>
    </location>
</feature>
<feature type="region of interest" description="Disordered" evidence="1">
    <location>
        <begin position="320"/>
        <end position="344"/>
    </location>
</feature>
<dbReference type="EMBL" id="CP115174">
    <property type="protein sequence ID" value="WBO23150.1"/>
    <property type="molecule type" value="Genomic_DNA"/>
</dbReference>
<keyword evidence="3" id="KW-0732">Signal</keyword>